<name>A0AAP2DTH9_9BACT</name>
<dbReference type="EMBL" id="JAHESF010000038">
    <property type="protein sequence ID" value="MBT1700274.1"/>
    <property type="molecule type" value="Genomic_DNA"/>
</dbReference>
<dbReference type="AlphaFoldDB" id="A0AAP2DTH9"/>
<protein>
    <submittedName>
        <fullName evidence="1">SgcJ/EcaC family oxidoreductase</fullName>
    </submittedName>
</protein>
<dbReference type="SUPFAM" id="SSF54427">
    <property type="entry name" value="NTF2-like"/>
    <property type="match status" value="1"/>
</dbReference>
<evidence type="ECO:0000313" key="2">
    <source>
        <dbReference type="Proteomes" id="UP001319200"/>
    </source>
</evidence>
<comment type="caution">
    <text evidence="1">The sequence shown here is derived from an EMBL/GenBank/DDBJ whole genome shotgun (WGS) entry which is preliminary data.</text>
</comment>
<gene>
    <name evidence="1" type="ORF">KK083_25530</name>
</gene>
<organism evidence="1 2">
    <name type="scientific">Chryseosolibacter histidini</name>
    <dbReference type="NCBI Taxonomy" id="2782349"/>
    <lineage>
        <taxon>Bacteria</taxon>
        <taxon>Pseudomonadati</taxon>
        <taxon>Bacteroidota</taxon>
        <taxon>Cytophagia</taxon>
        <taxon>Cytophagales</taxon>
        <taxon>Chryseotaleaceae</taxon>
        <taxon>Chryseosolibacter</taxon>
    </lineage>
</organism>
<dbReference type="NCBIfam" id="TIGR02246">
    <property type="entry name" value="SgcJ/EcaC family oxidoreductase"/>
    <property type="match status" value="1"/>
</dbReference>
<dbReference type="Gene3D" id="3.10.450.50">
    <property type="match status" value="1"/>
</dbReference>
<keyword evidence="2" id="KW-1185">Reference proteome</keyword>
<evidence type="ECO:0000313" key="1">
    <source>
        <dbReference type="EMBL" id="MBT1700274.1"/>
    </source>
</evidence>
<dbReference type="InterPro" id="IPR032710">
    <property type="entry name" value="NTF2-like_dom_sf"/>
</dbReference>
<reference evidence="1 2" key="1">
    <citation type="submission" date="2021-05" db="EMBL/GenBank/DDBJ databases">
        <title>A Polyphasic approach of four new species of the genus Ohtaekwangia: Ohtaekwangia histidinii sp. nov., Ohtaekwangia cretensis sp. nov., Ohtaekwangia indiensis sp. nov., Ohtaekwangia reichenbachii sp. nov. from diverse environment.</title>
        <authorList>
            <person name="Octaviana S."/>
        </authorList>
    </citation>
    <scope>NUCLEOTIDE SEQUENCE [LARGE SCALE GENOMIC DNA]</scope>
    <source>
        <strain evidence="1 2">PWU4</strain>
    </source>
</reference>
<accession>A0AAP2DTH9</accession>
<proteinExistence type="predicted"/>
<dbReference type="RefSeq" id="WP_254168769.1">
    <property type="nucleotide sequence ID" value="NZ_JAHESF010000038.1"/>
</dbReference>
<dbReference type="Proteomes" id="UP001319200">
    <property type="component" value="Unassembled WGS sequence"/>
</dbReference>
<sequence length="94" mass="10278">QLKHSFASNKTASDVWKVREVRFLAADIALLRAVVGMVPPGGNAINPATNAIQSLVALRQNNVWKIALFQNTPAQFHGRPELVESMTKELSALL</sequence>
<feature type="non-terminal residue" evidence="1">
    <location>
        <position position="1"/>
    </location>
</feature>
<dbReference type="InterPro" id="IPR011944">
    <property type="entry name" value="Steroid_delta5-4_isomerase"/>
</dbReference>